<protein>
    <recommendedName>
        <fullName evidence="3">Pesticin C-terminal domain-containing protein</fullName>
    </recommendedName>
</protein>
<dbReference type="Pfam" id="PF16754">
    <property type="entry name" value="Pesticin"/>
    <property type="match status" value="1"/>
</dbReference>
<proteinExistence type="predicted"/>
<dbReference type="InterPro" id="IPR023347">
    <property type="entry name" value="Lysozyme_dom_sf"/>
</dbReference>
<name>A0A5X0ZGG2_SALEB</name>
<comment type="caution">
    <text evidence="4">The sequence shown here is derived from an EMBL/GenBank/DDBJ whole genome shotgun (WGS) entry which is preliminary data.</text>
</comment>
<dbReference type="InterPro" id="IPR031922">
    <property type="entry name" value="Pesticin_C"/>
</dbReference>
<dbReference type="SUPFAM" id="SSF53955">
    <property type="entry name" value="Lysozyme-like"/>
    <property type="match status" value="1"/>
</dbReference>
<evidence type="ECO:0000256" key="2">
    <source>
        <dbReference type="ARBA" id="ARBA00022638"/>
    </source>
</evidence>
<evidence type="ECO:0000313" key="4">
    <source>
        <dbReference type="EMBL" id="EBY8645324.1"/>
    </source>
</evidence>
<dbReference type="Gene3D" id="1.10.530.40">
    <property type="match status" value="1"/>
</dbReference>
<evidence type="ECO:0000259" key="3">
    <source>
        <dbReference type="Pfam" id="PF16754"/>
    </source>
</evidence>
<keyword evidence="1" id="KW-0929">Antimicrobial</keyword>
<reference evidence="4" key="1">
    <citation type="submission" date="2018-09" db="EMBL/GenBank/DDBJ databases">
        <authorList>
            <person name="Ashton P.M."/>
            <person name="Dallman T."/>
            <person name="Nair S."/>
            <person name="De Pinna E."/>
            <person name="Peters T."/>
            <person name="Grant K."/>
        </authorList>
    </citation>
    <scope>NUCLEOTIDE SEQUENCE</scope>
    <source>
        <strain evidence="4">140692</strain>
    </source>
</reference>
<dbReference type="EMBL" id="AAHPHN010000103">
    <property type="protein sequence ID" value="EBY8645324.1"/>
    <property type="molecule type" value="Genomic_DNA"/>
</dbReference>
<dbReference type="AlphaFoldDB" id="A0A5X0ZGG2"/>
<feature type="domain" description="Pesticin C-terminal" evidence="3">
    <location>
        <begin position="112"/>
        <end position="263"/>
    </location>
</feature>
<keyword evidence="2" id="KW-0081">Bacteriolytic enzyme</keyword>
<evidence type="ECO:0000256" key="1">
    <source>
        <dbReference type="ARBA" id="ARBA00022529"/>
    </source>
</evidence>
<gene>
    <name evidence="4" type="ORF">D6S17_28155</name>
</gene>
<dbReference type="CDD" id="cd16902">
    <property type="entry name" value="pesticin_lyz"/>
    <property type="match status" value="1"/>
</dbReference>
<accession>A0A5X0ZGG2</accession>
<organism evidence="4">
    <name type="scientific">Salmonella enterica subsp. enterica serovar Java</name>
    <dbReference type="NCBI Taxonomy" id="224729"/>
    <lineage>
        <taxon>Bacteria</taxon>
        <taxon>Pseudomonadati</taxon>
        <taxon>Pseudomonadota</taxon>
        <taxon>Gammaproteobacteria</taxon>
        <taxon>Enterobacterales</taxon>
        <taxon>Enterobacteriaceae</taxon>
        <taxon>Salmonella</taxon>
    </lineage>
</organism>
<dbReference type="GO" id="GO:0042742">
    <property type="term" value="P:defense response to bacterium"/>
    <property type="evidence" value="ECO:0007669"/>
    <property type="project" value="UniProtKB-KW"/>
</dbReference>
<dbReference type="InterPro" id="IPR023346">
    <property type="entry name" value="Lysozyme-like_dom_sf"/>
</dbReference>
<dbReference type="GO" id="GO:0003796">
    <property type="term" value="F:lysozyme activity"/>
    <property type="evidence" value="ECO:0007669"/>
    <property type="project" value="InterPro"/>
</dbReference>
<sequence length="299" mass="33476">MLIKSGGNLTIRTFGGLGFGGDFDNDTWRHKSTDSWVPYDEYIAIECIIAPNQLYQLLTDVAQVATVAAQLSFVGYQYLQGGLRLVREDGSCIDFSGKAMLDNLLNKSKDILDLDFLHVSEGYRSEAYWPGASSGITIGYGVDIGQQSEAGLIKWGVPQSIIDKIKDYLGVTGEAADTILNGLKDKTLGLSDSEIKQLSDIVQKQLTEDIINKYNAATKGVSFDRIPYNTRTAIIDLFYQYNIDTAPVKEPKTWGFIINNDWNGLYNELMNFGDKYAPRRKREADLVLSDINKNQYIYR</sequence>
<dbReference type="GO" id="GO:0031640">
    <property type="term" value="P:killing of cells of another organism"/>
    <property type="evidence" value="ECO:0007669"/>
    <property type="project" value="UniProtKB-KW"/>
</dbReference>